<keyword evidence="1" id="KW-0812">Transmembrane</keyword>
<feature type="transmembrane region" description="Helical" evidence="1">
    <location>
        <begin position="275"/>
        <end position="297"/>
    </location>
</feature>
<protein>
    <recommendedName>
        <fullName evidence="4">Histidine kinase</fullName>
    </recommendedName>
</protein>
<gene>
    <name evidence="2" type="ORF">TMES_20805</name>
</gene>
<feature type="transmembrane region" description="Helical" evidence="1">
    <location>
        <begin position="423"/>
        <end position="443"/>
    </location>
</feature>
<feature type="transmembrane region" description="Helical" evidence="1">
    <location>
        <begin position="102"/>
        <end position="122"/>
    </location>
</feature>
<sequence length="458" mass="51632">MAGIGFTLRKMTGRGDLWGIVQAYSYSALLSSGPWLFTIMSLVGITFLSRYLVTWDDLLIFRTVITYNFSFSLVFCGPIVLIGTRLLADQIHDDRLEHAPSLLFSMMLTYVLLVSVPLIYLYGYAADLTPSQRAAAIVGGYLIGLIWTVVVFVSALKNYTYVSAVFFIGMFIAFLACGLLLTNYGATGLMWGFSAGLAFILFGLLGWIFVEYPALPRDVFILWRQGGTYWVLGVSGLSYNMAIWVDKWVMWARDSKVDIVAGVLRTAPYYDSAMFLSYLFTIPIFAVFFVNIETAFFEKYNRFYKSFQKHATYTTIASYQREIINFTLLSLRNLVVLTGLLAILLVLSAAFIMETMNIPFKEIGVFRFGALGACLHVLALFAMVFLSYFDFRKPVMILNTIFLVANFTFSWLFADYFPLHGMGYFLAAALTFILAMACLVYNLKRLAYGAFITNNPST</sequence>
<dbReference type="RefSeq" id="WP_085586217.1">
    <property type="nucleotide sequence ID" value="NZ_JFKA01000017.1"/>
</dbReference>
<dbReference type="AlphaFoldDB" id="A0A1Y2KV40"/>
<dbReference type="OrthoDB" id="37830at2"/>
<feature type="transmembrane region" description="Helical" evidence="1">
    <location>
        <begin position="161"/>
        <end position="181"/>
    </location>
</feature>
<feature type="transmembrane region" description="Helical" evidence="1">
    <location>
        <begin position="334"/>
        <end position="353"/>
    </location>
</feature>
<evidence type="ECO:0000313" key="3">
    <source>
        <dbReference type="Proteomes" id="UP000193391"/>
    </source>
</evidence>
<dbReference type="Pfam" id="PF16933">
    <property type="entry name" value="PelG"/>
    <property type="match status" value="1"/>
</dbReference>
<feature type="transmembrane region" description="Helical" evidence="1">
    <location>
        <begin position="65"/>
        <end position="82"/>
    </location>
</feature>
<keyword evidence="3" id="KW-1185">Reference proteome</keyword>
<dbReference type="STRING" id="1293891.TMES_20805"/>
<reference evidence="2 3" key="1">
    <citation type="submission" date="2014-03" db="EMBL/GenBank/DDBJ databases">
        <title>The draft genome sequence of Thalassospira mesophila JCM 18969.</title>
        <authorList>
            <person name="Lai Q."/>
            <person name="Shao Z."/>
        </authorList>
    </citation>
    <scope>NUCLEOTIDE SEQUENCE [LARGE SCALE GENOMIC DNA]</scope>
    <source>
        <strain evidence="2 3">JCM 18969</strain>
    </source>
</reference>
<accession>A0A1Y2KV40</accession>
<proteinExistence type="predicted"/>
<evidence type="ECO:0000313" key="2">
    <source>
        <dbReference type="EMBL" id="OSQ35567.1"/>
    </source>
</evidence>
<feature type="transmembrane region" description="Helical" evidence="1">
    <location>
        <begin position="396"/>
        <end position="417"/>
    </location>
</feature>
<evidence type="ECO:0008006" key="4">
    <source>
        <dbReference type="Google" id="ProtNLM"/>
    </source>
</evidence>
<keyword evidence="1" id="KW-1133">Transmembrane helix</keyword>
<feature type="transmembrane region" description="Helical" evidence="1">
    <location>
        <begin position="188"/>
        <end position="210"/>
    </location>
</feature>
<keyword evidence="1" id="KW-0472">Membrane</keyword>
<feature type="transmembrane region" description="Helical" evidence="1">
    <location>
        <begin position="134"/>
        <end position="155"/>
    </location>
</feature>
<feature type="transmembrane region" description="Helical" evidence="1">
    <location>
        <begin position="365"/>
        <end position="389"/>
    </location>
</feature>
<dbReference type="Proteomes" id="UP000193391">
    <property type="component" value="Unassembled WGS sequence"/>
</dbReference>
<dbReference type="EMBL" id="JFKA01000017">
    <property type="protein sequence ID" value="OSQ35567.1"/>
    <property type="molecule type" value="Genomic_DNA"/>
</dbReference>
<dbReference type="InterPro" id="IPR031617">
    <property type="entry name" value="PelG"/>
</dbReference>
<comment type="caution">
    <text evidence="2">The sequence shown here is derived from an EMBL/GenBank/DDBJ whole genome shotgun (WGS) entry which is preliminary data.</text>
</comment>
<evidence type="ECO:0000256" key="1">
    <source>
        <dbReference type="SAM" id="Phobius"/>
    </source>
</evidence>
<organism evidence="2 3">
    <name type="scientific">Thalassospira mesophila</name>
    <dbReference type="NCBI Taxonomy" id="1293891"/>
    <lineage>
        <taxon>Bacteria</taxon>
        <taxon>Pseudomonadati</taxon>
        <taxon>Pseudomonadota</taxon>
        <taxon>Alphaproteobacteria</taxon>
        <taxon>Rhodospirillales</taxon>
        <taxon>Thalassospiraceae</taxon>
        <taxon>Thalassospira</taxon>
    </lineage>
</organism>
<name>A0A1Y2KV40_9PROT</name>